<keyword evidence="2 3" id="KW-0808">Transferase</keyword>
<dbReference type="EMBL" id="QPJY01000002">
    <property type="protein sequence ID" value="RCX32251.1"/>
    <property type="molecule type" value="Genomic_DNA"/>
</dbReference>
<dbReference type="AlphaFoldDB" id="A0A369CFC5"/>
<name>A0A369CFC5_9GAMM</name>
<accession>A0A369CFC5</accession>
<sequence length="115" mass="12279">MGDHACLSEGVDCYCVDKIRIGAHSTISQYSFLCSASHDYTQAAMPLVTAPITIGEWVWITADVFVGPGVTIGDGAVVTARSSVFSDLPQWMVAKGNPAAPVKRREFKSEENGAD</sequence>
<evidence type="ECO:0000256" key="2">
    <source>
        <dbReference type="ARBA" id="ARBA00022679"/>
    </source>
</evidence>
<evidence type="ECO:0000256" key="1">
    <source>
        <dbReference type="ARBA" id="ARBA00007274"/>
    </source>
</evidence>
<dbReference type="GO" id="GO:0008374">
    <property type="term" value="F:O-acyltransferase activity"/>
    <property type="evidence" value="ECO:0007669"/>
    <property type="project" value="TreeGrafter"/>
</dbReference>
<dbReference type="PANTHER" id="PTHR23416:SF23">
    <property type="entry name" value="ACETYLTRANSFERASE C18B11.09C-RELATED"/>
    <property type="match status" value="1"/>
</dbReference>
<dbReference type="Gene3D" id="2.160.10.10">
    <property type="entry name" value="Hexapeptide repeat proteins"/>
    <property type="match status" value="1"/>
</dbReference>
<dbReference type="RefSeq" id="WP_211314818.1">
    <property type="nucleotide sequence ID" value="NZ_QPJY01000002.1"/>
</dbReference>
<dbReference type="InterPro" id="IPR051159">
    <property type="entry name" value="Hexapeptide_acetyltransf"/>
</dbReference>
<evidence type="ECO:0000313" key="3">
    <source>
        <dbReference type="EMBL" id="RCX32251.1"/>
    </source>
</evidence>
<dbReference type="CDD" id="cd05825">
    <property type="entry name" value="LbH_wcaF_like"/>
    <property type="match status" value="1"/>
</dbReference>
<proteinExistence type="inferred from homology"/>
<dbReference type="PANTHER" id="PTHR23416">
    <property type="entry name" value="SIALIC ACID SYNTHASE-RELATED"/>
    <property type="match status" value="1"/>
</dbReference>
<dbReference type="GO" id="GO:0005829">
    <property type="term" value="C:cytosol"/>
    <property type="evidence" value="ECO:0007669"/>
    <property type="project" value="TreeGrafter"/>
</dbReference>
<gene>
    <name evidence="3" type="ORF">DFQ59_102613</name>
</gene>
<comment type="similarity">
    <text evidence="1">Belongs to the transferase hexapeptide repeat family.</text>
</comment>
<protein>
    <submittedName>
        <fullName evidence="3">Transferase family hexapeptide repeat protein</fullName>
    </submittedName>
</protein>
<reference evidence="3 4" key="1">
    <citation type="submission" date="2018-07" db="EMBL/GenBank/DDBJ databases">
        <title>Genomic Encyclopedia of Type Strains, Phase IV (KMG-IV): sequencing the most valuable type-strain genomes for metagenomic binning, comparative biology and taxonomic classification.</title>
        <authorList>
            <person name="Goeker M."/>
        </authorList>
    </citation>
    <scope>NUCLEOTIDE SEQUENCE [LARGE SCALE GENOMIC DNA]</scope>
    <source>
        <strain evidence="3 4">DSM 26407</strain>
    </source>
</reference>
<evidence type="ECO:0000313" key="4">
    <source>
        <dbReference type="Proteomes" id="UP000252707"/>
    </source>
</evidence>
<comment type="caution">
    <text evidence="3">The sequence shown here is derived from an EMBL/GenBank/DDBJ whole genome shotgun (WGS) entry which is preliminary data.</text>
</comment>
<dbReference type="Proteomes" id="UP000252707">
    <property type="component" value="Unassembled WGS sequence"/>
</dbReference>
<dbReference type="InterPro" id="IPR011004">
    <property type="entry name" value="Trimer_LpxA-like_sf"/>
</dbReference>
<organism evidence="3 4">
    <name type="scientific">Thioalbus denitrificans</name>
    <dbReference type="NCBI Taxonomy" id="547122"/>
    <lineage>
        <taxon>Bacteria</taxon>
        <taxon>Pseudomonadati</taxon>
        <taxon>Pseudomonadota</taxon>
        <taxon>Gammaproteobacteria</taxon>
        <taxon>Chromatiales</taxon>
        <taxon>Ectothiorhodospiraceae</taxon>
        <taxon>Thioalbus</taxon>
    </lineage>
</organism>
<dbReference type="SUPFAM" id="SSF51161">
    <property type="entry name" value="Trimeric LpxA-like enzymes"/>
    <property type="match status" value="1"/>
</dbReference>
<keyword evidence="4" id="KW-1185">Reference proteome</keyword>